<dbReference type="SUPFAM" id="SSF48452">
    <property type="entry name" value="TPR-like"/>
    <property type="match status" value="1"/>
</dbReference>
<proteinExistence type="predicted"/>
<dbReference type="InterPro" id="IPR011990">
    <property type="entry name" value="TPR-like_helical_dom_sf"/>
</dbReference>
<accession>A0A0F6W473</accession>
<dbReference type="KEGG" id="samy:DB32_004211"/>
<keyword evidence="2" id="KW-1185">Reference proteome</keyword>
<dbReference type="Proteomes" id="UP000034883">
    <property type="component" value="Chromosome"/>
</dbReference>
<dbReference type="Gene3D" id="1.25.40.10">
    <property type="entry name" value="Tetratricopeptide repeat domain"/>
    <property type="match status" value="2"/>
</dbReference>
<evidence type="ECO:0000313" key="2">
    <source>
        <dbReference type="Proteomes" id="UP000034883"/>
    </source>
</evidence>
<evidence type="ECO:0008006" key="3">
    <source>
        <dbReference type="Google" id="ProtNLM"/>
    </source>
</evidence>
<organism evidence="1 2">
    <name type="scientific">Sandaracinus amylolyticus</name>
    <dbReference type="NCBI Taxonomy" id="927083"/>
    <lineage>
        <taxon>Bacteria</taxon>
        <taxon>Pseudomonadati</taxon>
        <taxon>Myxococcota</taxon>
        <taxon>Polyangia</taxon>
        <taxon>Polyangiales</taxon>
        <taxon>Sandaracinaceae</taxon>
        <taxon>Sandaracinus</taxon>
    </lineage>
</organism>
<evidence type="ECO:0000313" key="1">
    <source>
        <dbReference type="EMBL" id="AKF07062.1"/>
    </source>
</evidence>
<dbReference type="EMBL" id="CP011125">
    <property type="protein sequence ID" value="AKF07062.1"/>
    <property type="molecule type" value="Genomic_DNA"/>
</dbReference>
<sequence length="542" mass="61575">MLPLVAASTLASSRVSAQDMVFSVEDTGAPAAPPAEGPPSEALANALRLYQQERYMEASVQFQRVVGGETDDAPANVQKAQFFLGKALYHLRYYQSALAIFDEITQQGQAHLYFGQTLQWLAQLASQLPEPAGIIERVGRYGTDQLDQFNTAESADLYNQLLFLMGRFKYNQGEFEEAIGLFQRVDRRSRFYVNAKFFEGISQVRLRRASPAVEAFRAIIEAIDSGVEGVEDTQRMRNLAWISLARVYYTAANRTDAETGERAIDGRLLGNAVEAWNRVGQDSEYWLDALFEESWAFFLADEYARSMGNIHTLFSPYFDDAYYPEALVLKSVVFFSACQIENASAMVSQFHERYDPVATELNATLEQFQDNQQFFEFLQRVRSGEAQLSPRIRGIVASALSDRTLLRNLEYVRLLESEEQRLEQSPAEFKNSSLGARILQDIFVAKSFAIDQTGDLARARYNRLIDELNELMTQVDTVELEIATYQRGQLDAEAQQQMTELARSAGLTVNVDEEHQMWPFDGEYWRDELGFYRQQVTSQCGR</sequence>
<reference evidence="1 2" key="1">
    <citation type="submission" date="2015-03" db="EMBL/GenBank/DDBJ databases">
        <title>Genome assembly of Sandaracinus amylolyticus DSM 53668.</title>
        <authorList>
            <person name="Sharma G."/>
            <person name="Subramanian S."/>
        </authorList>
    </citation>
    <scope>NUCLEOTIDE SEQUENCE [LARGE SCALE GENOMIC DNA]</scope>
    <source>
        <strain evidence="1 2">DSM 53668</strain>
    </source>
</reference>
<protein>
    <recommendedName>
        <fullName evidence="3">Tetratricopeptide repeat protein</fullName>
    </recommendedName>
</protein>
<name>A0A0F6W473_9BACT</name>
<gene>
    <name evidence="1" type="ORF">DB32_004211</name>
</gene>
<dbReference type="AlphaFoldDB" id="A0A0F6W473"/>